<reference evidence="3 4" key="1">
    <citation type="submission" date="2020-08" db="EMBL/GenBank/DDBJ databases">
        <title>Bridging the membrane lipid divide: bacteria of the FCB group superphylum have the potential to synthesize archaeal ether lipids.</title>
        <authorList>
            <person name="Villanueva L."/>
            <person name="Von Meijenfeldt F.A.B."/>
            <person name="Westbye A.B."/>
            <person name="Yadav S."/>
            <person name="Hopmans E.C."/>
            <person name="Dutilh B.E."/>
            <person name="Sinninghe Damste J.S."/>
        </authorList>
    </citation>
    <scope>NUCLEOTIDE SEQUENCE [LARGE SCALE GENOMIC DNA]</scope>
    <source>
        <strain evidence="3">NIOZ-UU30</strain>
    </source>
</reference>
<dbReference type="InterPro" id="IPR000014">
    <property type="entry name" value="PAS"/>
</dbReference>
<comment type="caution">
    <text evidence="3">The sequence shown here is derived from an EMBL/GenBank/DDBJ whole genome shotgun (WGS) entry which is preliminary data.</text>
</comment>
<dbReference type="GO" id="GO:0006355">
    <property type="term" value="P:regulation of DNA-templated transcription"/>
    <property type="evidence" value="ECO:0007669"/>
    <property type="project" value="InterPro"/>
</dbReference>
<dbReference type="Proteomes" id="UP000603434">
    <property type="component" value="Unassembled WGS sequence"/>
</dbReference>
<protein>
    <submittedName>
        <fullName evidence="3">PAS domain S-box protein</fullName>
    </submittedName>
</protein>
<evidence type="ECO:0000313" key="3">
    <source>
        <dbReference type="EMBL" id="MBC8362680.1"/>
    </source>
</evidence>
<proteinExistence type="predicted"/>
<dbReference type="EMBL" id="JACNJH010000209">
    <property type="protein sequence ID" value="MBC8362680.1"/>
    <property type="molecule type" value="Genomic_DNA"/>
</dbReference>
<accession>A0A8J6NU27</accession>
<dbReference type="PROSITE" id="PS50112">
    <property type="entry name" value="PAS"/>
    <property type="match status" value="1"/>
</dbReference>
<feature type="domain" description="PAS" evidence="2">
    <location>
        <begin position="119"/>
        <end position="193"/>
    </location>
</feature>
<dbReference type="AlphaFoldDB" id="A0A8J6NU27"/>
<sequence>MARLLEMSKNKKYQLALMALLMASACFLTYYFQKVLGIGTVFTHFFYIPIILACVWWERKGLAVSVFLTGILLFSHKLFDHYLLTLDDYLRALMLFVISLVIVALTERLSHLKNELQASEERYRTVFETTATAMAIVEEDTTISLVNSEFEKLSGFSRAEVENQKSWTEFVIKEDLKRMIELHRVLRTDVSPTLKSCEFQFINRKKEVRDIFITIGMMLETRKRVASFADVTELKHALEEQKLLQQQLSEALAKVLSGFIPICANCKKIRDEQNDWVQIESFIKDRTRADFSHGICPDCAKALYPEFIIDELSKLDPKKV</sequence>
<dbReference type="SMART" id="SM00091">
    <property type="entry name" value="PAS"/>
    <property type="match status" value="1"/>
</dbReference>
<name>A0A8J6NU27_9BACT</name>
<keyword evidence="1" id="KW-0472">Membrane</keyword>
<dbReference type="Gene3D" id="3.30.450.20">
    <property type="entry name" value="PAS domain"/>
    <property type="match status" value="1"/>
</dbReference>
<dbReference type="PROSITE" id="PS51257">
    <property type="entry name" value="PROKAR_LIPOPROTEIN"/>
    <property type="match status" value="1"/>
</dbReference>
<dbReference type="NCBIfam" id="TIGR00229">
    <property type="entry name" value="sensory_box"/>
    <property type="match status" value="1"/>
</dbReference>
<dbReference type="SUPFAM" id="SSF55785">
    <property type="entry name" value="PYP-like sensor domain (PAS domain)"/>
    <property type="match status" value="1"/>
</dbReference>
<feature type="transmembrane region" description="Helical" evidence="1">
    <location>
        <begin position="89"/>
        <end position="106"/>
    </location>
</feature>
<organism evidence="3 4">
    <name type="scientific">Candidatus Desulfatibia profunda</name>
    <dbReference type="NCBI Taxonomy" id="2841695"/>
    <lineage>
        <taxon>Bacteria</taxon>
        <taxon>Pseudomonadati</taxon>
        <taxon>Thermodesulfobacteriota</taxon>
        <taxon>Desulfobacteria</taxon>
        <taxon>Desulfobacterales</taxon>
        <taxon>Desulfobacterales incertae sedis</taxon>
        <taxon>Candidatus Desulfatibia</taxon>
    </lineage>
</organism>
<evidence type="ECO:0000259" key="2">
    <source>
        <dbReference type="PROSITE" id="PS50112"/>
    </source>
</evidence>
<evidence type="ECO:0000256" key="1">
    <source>
        <dbReference type="SAM" id="Phobius"/>
    </source>
</evidence>
<evidence type="ECO:0000313" key="4">
    <source>
        <dbReference type="Proteomes" id="UP000603434"/>
    </source>
</evidence>
<feature type="transmembrane region" description="Helical" evidence="1">
    <location>
        <begin position="38"/>
        <end position="57"/>
    </location>
</feature>
<gene>
    <name evidence="3" type="ORF">H8E23_14940</name>
</gene>
<keyword evidence="1" id="KW-1133">Transmembrane helix</keyword>
<dbReference type="InterPro" id="IPR035965">
    <property type="entry name" value="PAS-like_dom_sf"/>
</dbReference>
<dbReference type="CDD" id="cd00130">
    <property type="entry name" value="PAS"/>
    <property type="match status" value="1"/>
</dbReference>
<dbReference type="Pfam" id="PF00989">
    <property type="entry name" value="PAS"/>
    <property type="match status" value="1"/>
</dbReference>
<dbReference type="InterPro" id="IPR013767">
    <property type="entry name" value="PAS_fold"/>
</dbReference>
<feature type="transmembrane region" description="Helical" evidence="1">
    <location>
        <begin position="12"/>
        <end position="32"/>
    </location>
</feature>
<keyword evidence="1" id="KW-0812">Transmembrane</keyword>
<feature type="transmembrane region" description="Helical" evidence="1">
    <location>
        <begin position="64"/>
        <end position="83"/>
    </location>
</feature>